<organism evidence="2 3">
    <name type="scientific">Bradyrhizobium guangzhouense</name>
    <dbReference type="NCBI Taxonomy" id="1325095"/>
    <lineage>
        <taxon>Bacteria</taxon>
        <taxon>Pseudomonadati</taxon>
        <taxon>Pseudomonadota</taxon>
        <taxon>Alphaproteobacteria</taxon>
        <taxon>Hyphomicrobiales</taxon>
        <taxon>Nitrobacteraceae</taxon>
        <taxon>Bradyrhizobium</taxon>
    </lineage>
</organism>
<accession>A0ABY0E772</accession>
<evidence type="ECO:0000313" key="2">
    <source>
        <dbReference type="EMBL" id="RXH13811.1"/>
    </source>
</evidence>
<comment type="caution">
    <text evidence="2">The sequence shown here is derived from an EMBL/GenBank/DDBJ whole genome shotgun (WGS) entry which is preliminary data.</text>
</comment>
<name>A0ABY0E772_9BRAD</name>
<protein>
    <submittedName>
        <fullName evidence="2">CinA family protein</fullName>
    </submittedName>
</protein>
<sequence length="27" mass="3190">ASRLRPRVTRTPRRHAAKRRPPRSPRG</sequence>
<evidence type="ECO:0000256" key="1">
    <source>
        <dbReference type="SAM" id="MobiDB-lite"/>
    </source>
</evidence>
<dbReference type="EMBL" id="RDQZ01000009">
    <property type="protein sequence ID" value="RXH13811.1"/>
    <property type="molecule type" value="Genomic_DNA"/>
</dbReference>
<gene>
    <name evidence="2" type="ORF">EAS56_14515</name>
</gene>
<keyword evidence="3" id="KW-1185">Reference proteome</keyword>
<proteinExistence type="predicted"/>
<feature type="region of interest" description="Disordered" evidence="1">
    <location>
        <begin position="1"/>
        <end position="27"/>
    </location>
</feature>
<feature type="non-terminal residue" evidence="2">
    <location>
        <position position="1"/>
    </location>
</feature>
<evidence type="ECO:0000313" key="3">
    <source>
        <dbReference type="Proteomes" id="UP000290401"/>
    </source>
</evidence>
<dbReference type="Proteomes" id="UP000290401">
    <property type="component" value="Unassembled WGS sequence"/>
</dbReference>
<reference evidence="2 3" key="1">
    <citation type="submission" date="2018-10" db="EMBL/GenBank/DDBJ databases">
        <title>Bradyrhizobium sp. nov., effective nodules isolated from peanut in China.</title>
        <authorList>
            <person name="Li Y."/>
        </authorList>
    </citation>
    <scope>NUCLEOTIDE SEQUENCE [LARGE SCALE GENOMIC DNA]</scope>
    <source>
        <strain evidence="2 3">CCBAU 53426</strain>
    </source>
</reference>